<evidence type="ECO:0000256" key="7">
    <source>
        <dbReference type="ARBA" id="ARBA00022691"/>
    </source>
</evidence>
<dbReference type="InterPro" id="IPR000385">
    <property type="entry name" value="MoaA_NifB_PqqE_Fe-S-bd_CS"/>
</dbReference>
<dbReference type="SFLD" id="SFLDG01386">
    <property type="entry name" value="main_SPASM_domain-containing"/>
    <property type="match status" value="1"/>
</dbReference>
<keyword evidence="12" id="KW-0342">GTP-binding</keyword>
<dbReference type="SUPFAM" id="SSF102114">
    <property type="entry name" value="Radical SAM enzymes"/>
    <property type="match status" value="1"/>
</dbReference>
<evidence type="ECO:0000313" key="18">
    <source>
        <dbReference type="Proteomes" id="UP000887569"/>
    </source>
</evidence>
<dbReference type="WBParaSite" id="PgR050X_g032_t04">
    <property type="protein sequence ID" value="PgR050X_g032_t04"/>
    <property type="gene ID" value="PgR050X_g032"/>
</dbReference>
<dbReference type="InterPro" id="IPR023045">
    <property type="entry name" value="MoaC"/>
</dbReference>
<comment type="similarity">
    <text evidence="5">In the N-terminal section; belongs to the radical SAM superfamily. MoaA family.</text>
</comment>
<dbReference type="InterPro" id="IPR013483">
    <property type="entry name" value="MoaA"/>
</dbReference>
<dbReference type="Pfam" id="PF06463">
    <property type="entry name" value="Mob_synth_C"/>
    <property type="match status" value="1"/>
</dbReference>
<evidence type="ECO:0000256" key="8">
    <source>
        <dbReference type="ARBA" id="ARBA00022723"/>
    </source>
</evidence>
<dbReference type="InterPro" id="IPR050105">
    <property type="entry name" value="MoCo_biosynth_MoaA/MoaC"/>
</dbReference>
<accession>A0A915BPQ6</accession>
<dbReference type="InterPro" id="IPR006638">
    <property type="entry name" value="Elp3/MiaA/NifB-like_rSAM"/>
</dbReference>
<dbReference type="GO" id="GO:0005525">
    <property type="term" value="F:GTP binding"/>
    <property type="evidence" value="ECO:0007669"/>
    <property type="project" value="UniProtKB-KW"/>
</dbReference>
<dbReference type="SUPFAM" id="SSF55040">
    <property type="entry name" value="Molybdenum cofactor biosynthesis protein C, MoaC"/>
    <property type="match status" value="1"/>
</dbReference>
<evidence type="ECO:0000256" key="10">
    <source>
        <dbReference type="ARBA" id="ARBA00023004"/>
    </source>
</evidence>
<dbReference type="Gene3D" id="3.20.20.70">
    <property type="entry name" value="Aldolase class I"/>
    <property type="match status" value="1"/>
</dbReference>
<reference evidence="19" key="1">
    <citation type="submission" date="2022-11" db="UniProtKB">
        <authorList>
            <consortium name="WormBaseParasite"/>
        </authorList>
    </citation>
    <scope>IDENTIFICATION</scope>
</reference>
<dbReference type="PANTHER" id="PTHR22960">
    <property type="entry name" value="MOLYBDOPTERIN COFACTOR SYNTHESIS PROTEIN A"/>
    <property type="match status" value="1"/>
</dbReference>
<evidence type="ECO:0000256" key="9">
    <source>
        <dbReference type="ARBA" id="ARBA00022741"/>
    </source>
</evidence>
<evidence type="ECO:0000256" key="2">
    <source>
        <dbReference type="ARBA" id="ARBA00001966"/>
    </source>
</evidence>
<comment type="similarity">
    <text evidence="4">In the C-terminal section; belongs to the MoaC family.</text>
</comment>
<dbReference type="PROSITE" id="PS51918">
    <property type="entry name" value="RADICAL_SAM"/>
    <property type="match status" value="1"/>
</dbReference>
<keyword evidence="8" id="KW-0479">Metal-binding</keyword>
<name>A0A915BPQ6_PARUN</name>
<dbReference type="InterPro" id="IPR013785">
    <property type="entry name" value="Aldolase_TIM"/>
</dbReference>
<comment type="catalytic activity">
    <reaction evidence="15">
        <text>GTP + AH2 + S-adenosyl-L-methionine = (8S)-3',8-cyclo-7,8-dihydroguanosine 5'-triphosphate + 5'-deoxyadenosine + L-methionine + A + H(+)</text>
        <dbReference type="Rhea" id="RHEA:49576"/>
        <dbReference type="ChEBI" id="CHEBI:13193"/>
        <dbReference type="ChEBI" id="CHEBI:15378"/>
        <dbReference type="ChEBI" id="CHEBI:17319"/>
        <dbReference type="ChEBI" id="CHEBI:17499"/>
        <dbReference type="ChEBI" id="CHEBI:37565"/>
        <dbReference type="ChEBI" id="CHEBI:57844"/>
        <dbReference type="ChEBI" id="CHEBI:59789"/>
        <dbReference type="ChEBI" id="CHEBI:131766"/>
        <dbReference type="EC" id="4.1.99.22"/>
    </reaction>
</comment>
<dbReference type="GO" id="GO:0061799">
    <property type="term" value="F:cyclic pyranopterin monophosphate synthase activity"/>
    <property type="evidence" value="ECO:0007669"/>
    <property type="project" value="UniProtKB-EC"/>
</dbReference>
<protein>
    <submittedName>
        <fullName evidence="19">Radical SAM core domain-containing protein</fullName>
    </submittedName>
</protein>
<dbReference type="InterPro" id="IPR036522">
    <property type="entry name" value="MoaC_sf"/>
</dbReference>
<evidence type="ECO:0000256" key="15">
    <source>
        <dbReference type="ARBA" id="ARBA00048697"/>
    </source>
</evidence>
<dbReference type="GO" id="GO:0051539">
    <property type="term" value="F:4 iron, 4 sulfur cluster binding"/>
    <property type="evidence" value="ECO:0007669"/>
    <property type="project" value="UniProtKB-KW"/>
</dbReference>
<dbReference type="NCBIfam" id="NF006870">
    <property type="entry name" value="PRK09364.1"/>
    <property type="match status" value="1"/>
</dbReference>
<keyword evidence="14" id="KW-0456">Lyase</keyword>
<dbReference type="InterPro" id="IPR010505">
    <property type="entry name" value="MoaA_twitch"/>
</dbReference>
<keyword evidence="11" id="KW-0411">Iron-sulfur</keyword>
<dbReference type="PROSITE" id="PS01305">
    <property type="entry name" value="MOAA_NIFB_PQQE"/>
    <property type="match status" value="1"/>
</dbReference>
<dbReference type="AlphaFoldDB" id="A0A915BPQ6"/>
<evidence type="ECO:0000259" key="17">
    <source>
        <dbReference type="PROSITE" id="PS51918"/>
    </source>
</evidence>
<evidence type="ECO:0000256" key="11">
    <source>
        <dbReference type="ARBA" id="ARBA00023014"/>
    </source>
</evidence>
<comment type="catalytic activity">
    <reaction evidence="1">
        <text>(8S)-3',8-cyclo-7,8-dihydroguanosine 5'-triphosphate = cyclic pyranopterin phosphate + diphosphate</text>
        <dbReference type="Rhea" id="RHEA:49580"/>
        <dbReference type="ChEBI" id="CHEBI:33019"/>
        <dbReference type="ChEBI" id="CHEBI:59648"/>
        <dbReference type="ChEBI" id="CHEBI:131766"/>
        <dbReference type="EC" id="4.6.1.17"/>
    </reaction>
</comment>
<dbReference type="Pfam" id="PF04055">
    <property type="entry name" value="Radical_SAM"/>
    <property type="match status" value="1"/>
</dbReference>
<dbReference type="PANTHER" id="PTHR22960:SF0">
    <property type="entry name" value="MOLYBDENUM COFACTOR BIOSYNTHESIS PROTEIN 1"/>
    <property type="match status" value="1"/>
</dbReference>
<evidence type="ECO:0000256" key="13">
    <source>
        <dbReference type="ARBA" id="ARBA00023150"/>
    </source>
</evidence>
<keyword evidence="18" id="KW-1185">Reference proteome</keyword>
<keyword evidence="9" id="KW-0547">Nucleotide-binding</keyword>
<keyword evidence="10" id="KW-0408">Iron</keyword>
<dbReference type="GO" id="GO:0046872">
    <property type="term" value="F:metal ion binding"/>
    <property type="evidence" value="ECO:0007669"/>
    <property type="project" value="UniProtKB-KW"/>
</dbReference>
<dbReference type="NCBIfam" id="TIGR02666">
    <property type="entry name" value="moaA"/>
    <property type="match status" value="1"/>
</dbReference>
<feature type="compositionally biased region" description="Basic and acidic residues" evidence="16">
    <location>
        <begin position="325"/>
        <end position="339"/>
    </location>
</feature>
<comment type="cofactor">
    <cofactor evidence="2">
        <name>[4Fe-4S] cluster</name>
        <dbReference type="ChEBI" id="CHEBI:49883"/>
    </cofactor>
</comment>
<dbReference type="InterPro" id="IPR047594">
    <property type="entry name" value="MoaC_bact/euk"/>
</dbReference>
<dbReference type="Gene3D" id="3.30.70.640">
    <property type="entry name" value="Molybdopterin cofactor biosynthesis C (MoaC) domain"/>
    <property type="match status" value="1"/>
</dbReference>
<dbReference type="SFLD" id="SFLDS00029">
    <property type="entry name" value="Radical_SAM"/>
    <property type="match status" value="1"/>
</dbReference>
<dbReference type="CDD" id="cd01335">
    <property type="entry name" value="Radical_SAM"/>
    <property type="match status" value="1"/>
</dbReference>
<proteinExistence type="inferred from homology"/>
<dbReference type="NCBIfam" id="TIGR00581">
    <property type="entry name" value="moaC"/>
    <property type="match status" value="1"/>
</dbReference>
<feature type="domain" description="Radical SAM core" evidence="17">
    <location>
        <begin position="51"/>
        <end position="284"/>
    </location>
</feature>
<evidence type="ECO:0000256" key="14">
    <source>
        <dbReference type="ARBA" id="ARBA00023239"/>
    </source>
</evidence>
<keyword evidence="7" id="KW-0949">S-adenosyl-L-methionine</keyword>
<evidence type="ECO:0000256" key="5">
    <source>
        <dbReference type="ARBA" id="ARBA00009862"/>
    </source>
</evidence>
<dbReference type="GO" id="GO:0006777">
    <property type="term" value="P:Mo-molybdopterin cofactor biosynthetic process"/>
    <property type="evidence" value="ECO:0007669"/>
    <property type="project" value="UniProtKB-KW"/>
</dbReference>
<dbReference type="GO" id="GO:0061798">
    <property type="term" value="F:GTP 3',8'-cyclase activity"/>
    <property type="evidence" value="ECO:0007669"/>
    <property type="project" value="UniProtKB-EC"/>
</dbReference>
<keyword evidence="13" id="KW-0501">Molybdenum cofactor biosynthesis</keyword>
<evidence type="ECO:0000256" key="6">
    <source>
        <dbReference type="ARBA" id="ARBA00022485"/>
    </source>
</evidence>
<dbReference type="Pfam" id="PF01967">
    <property type="entry name" value="MoaC"/>
    <property type="match status" value="1"/>
</dbReference>
<sequence>MRKVFHFLGCKVTRFATRQELSSLKAQRLRQEIAVNDVTVPDQNIASLVDIYGRHHTYLRISLAEKCNLRCTYCMPEEGVPLSPSHNLLSADEIVRLATIFAANGVTKIRLTGGEPTLRKDIVDIVGRLASIPGIRQVGMTTNGIALRQKLEALASAGLNKLNISLDTLNEAKYMIITRRNGFNKVMRSIELAESIFDQVKINNVVIRGINDEELTNFVSLTEFRNLDVRFIEYMPFSGNKFEVRKMVPYKEMLKAIDKKFPVIIKLKDLPSDTSKAYSVQGFRGKFGFISSMSEHFCASCSRLRITADGNLKRRFASWSKRQTNRSDRSRRTQQKKEATCWSGTSYQYDEPTDGPYRRLKQSHGSTSYLICCLVKCSSRFFSMSTLKNLLPSAEFSLIGHFIKRFIHTSTWKSVEKLSHVCESGKAKMVDVTDKALTSRTAIAQCVLQVNAEVMKAIVHNEGKKGDAIGVARVGGIQAAKLTSTLIPLCHNIFISNVEITFRLDEVKNEVVIRSMVRTKAETGVEMEALTAVTMAALTLYDMCKAITHSMVISDVRLIAKSGGKRDFGQCE</sequence>
<feature type="region of interest" description="Disordered" evidence="16">
    <location>
        <begin position="320"/>
        <end position="339"/>
    </location>
</feature>
<dbReference type="InterPro" id="IPR007197">
    <property type="entry name" value="rSAM"/>
</dbReference>
<dbReference type="InterPro" id="IPR058240">
    <property type="entry name" value="rSAM_sf"/>
</dbReference>
<evidence type="ECO:0000256" key="3">
    <source>
        <dbReference type="ARBA" id="ARBA00005046"/>
    </source>
</evidence>
<dbReference type="HAMAP" id="MF_01224_B">
    <property type="entry name" value="MoaC_B"/>
    <property type="match status" value="1"/>
</dbReference>
<dbReference type="InterPro" id="IPR002820">
    <property type="entry name" value="Mopterin_CF_biosynth-C_dom"/>
</dbReference>
<organism evidence="18 19">
    <name type="scientific">Parascaris univalens</name>
    <name type="common">Nematode worm</name>
    <dbReference type="NCBI Taxonomy" id="6257"/>
    <lineage>
        <taxon>Eukaryota</taxon>
        <taxon>Metazoa</taxon>
        <taxon>Ecdysozoa</taxon>
        <taxon>Nematoda</taxon>
        <taxon>Chromadorea</taxon>
        <taxon>Rhabditida</taxon>
        <taxon>Spirurina</taxon>
        <taxon>Ascaridomorpha</taxon>
        <taxon>Ascaridoidea</taxon>
        <taxon>Ascarididae</taxon>
        <taxon>Parascaris</taxon>
    </lineage>
</organism>
<evidence type="ECO:0000256" key="12">
    <source>
        <dbReference type="ARBA" id="ARBA00023134"/>
    </source>
</evidence>
<evidence type="ECO:0000256" key="16">
    <source>
        <dbReference type="SAM" id="MobiDB-lite"/>
    </source>
</evidence>
<evidence type="ECO:0000313" key="19">
    <source>
        <dbReference type="WBParaSite" id="PgR050X_g032_t04"/>
    </source>
</evidence>
<keyword evidence="6" id="KW-0004">4Fe-4S</keyword>
<dbReference type="CDD" id="cd01420">
    <property type="entry name" value="MoaC_PE"/>
    <property type="match status" value="1"/>
</dbReference>
<dbReference type="SMART" id="SM00729">
    <property type="entry name" value="Elp3"/>
    <property type="match status" value="1"/>
</dbReference>
<dbReference type="SFLD" id="SFLDG01067">
    <property type="entry name" value="SPASM/twitch_domain_containing"/>
    <property type="match status" value="1"/>
</dbReference>
<evidence type="ECO:0000256" key="1">
    <source>
        <dbReference type="ARBA" id="ARBA00001637"/>
    </source>
</evidence>
<evidence type="ECO:0000256" key="4">
    <source>
        <dbReference type="ARBA" id="ARBA00008484"/>
    </source>
</evidence>
<comment type="pathway">
    <text evidence="3">Cofactor biosynthesis; molybdopterin biosynthesis.</text>
</comment>
<dbReference type="Proteomes" id="UP000887569">
    <property type="component" value="Unplaced"/>
</dbReference>